<dbReference type="InterPro" id="IPR043428">
    <property type="entry name" value="LivM-like"/>
</dbReference>
<keyword evidence="4 6" id="KW-1133">Transmembrane helix</keyword>
<evidence type="ECO:0000313" key="8">
    <source>
        <dbReference type="Proteomes" id="UP000012040"/>
    </source>
</evidence>
<evidence type="ECO:0000256" key="3">
    <source>
        <dbReference type="ARBA" id="ARBA00022692"/>
    </source>
</evidence>
<feature type="transmembrane region" description="Helical" evidence="6">
    <location>
        <begin position="27"/>
        <end position="46"/>
    </location>
</feature>
<organism evidence="7 8">
    <name type="scientific">Pseudobdellovibrio exovorus JSS</name>
    <dbReference type="NCBI Taxonomy" id="1184267"/>
    <lineage>
        <taxon>Bacteria</taxon>
        <taxon>Pseudomonadati</taxon>
        <taxon>Bdellovibrionota</taxon>
        <taxon>Bdellovibrionia</taxon>
        <taxon>Bdellovibrionales</taxon>
        <taxon>Pseudobdellovibrionaceae</taxon>
        <taxon>Pseudobdellovibrio</taxon>
    </lineage>
</organism>
<evidence type="ECO:0000256" key="2">
    <source>
        <dbReference type="ARBA" id="ARBA00022475"/>
    </source>
</evidence>
<dbReference type="GO" id="GO:0015658">
    <property type="term" value="F:branched-chain amino acid transmembrane transporter activity"/>
    <property type="evidence" value="ECO:0007669"/>
    <property type="project" value="InterPro"/>
</dbReference>
<dbReference type="RefSeq" id="WP_015470832.1">
    <property type="nucleotide sequence ID" value="NC_020813.1"/>
</dbReference>
<gene>
    <name evidence="7" type="ORF">A11Q_2126</name>
</gene>
<keyword evidence="3 6" id="KW-0812">Transmembrane</keyword>
<sequence length="320" mass="35309">MKRYLIFLVCVIALGFALETFLNSYIQAVFISFMINAIMALSLNFITGLADQFSLGHAGLMAIGAYTAALINKEFLNSEWYMIPVGVLAAAFVAAFAGYLISLPSFRLKGDYLAIVTMGMAEIVRVVLLNWDYVGGPRGYMGIAKFPSFLLSYGFAAILLTFTFLTMYRLKFSWFGRNLWAINEDDIAAEVMGLNVAKTKRRAFVISSFFAGLGGGFYAHHLGFISPGSFGFIISVQILIFAVFGGLGSLTGSVIAALFLTFLPEALRSVQIGNLDLRMIIFPILLILMMILRPQGLLGRKEFNLESFSFKNIRMGKPNE</sequence>
<dbReference type="CDD" id="cd06581">
    <property type="entry name" value="TM_PBP1_LivM_like"/>
    <property type="match status" value="1"/>
</dbReference>
<evidence type="ECO:0000256" key="5">
    <source>
        <dbReference type="ARBA" id="ARBA00023136"/>
    </source>
</evidence>
<dbReference type="Proteomes" id="UP000012040">
    <property type="component" value="Chromosome"/>
</dbReference>
<evidence type="ECO:0000256" key="4">
    <source>
        <dbReference type="ARBA" id="ARBA00022989"/>
    </source>
</evidence>
<dbReference type="eggNOG" id="COG4177">
    <property type="taxonomic scope" value="Bacteria"/>
</dbReference>
<keyword evidence="5 6" id="KW-0472">Membrane</keyword>
<evidence type="ECO:0000256" key="1">
    <source>
        <dbReference type="ARBA" id="ARBA00004651"/>
    </source>
</evidence>
<proteinExistence type="predicted"/>
<keyword evidence="2" id="KW-1003">Cell membrane</keyword>
<feature type="transmembrane region" description="Helical" evidence="6">
    <location>
        <begin position="53"/>
        <end position="71"/>
    </location>
</feature>
<dbReference type="OrthoDB" id="5290643at2"/>
<keyword evidence="8" id="KW-1185">Reference proteome</keyword>
<reference evidence="7 8" key="1">
    <citation type="journal article" date="2013" name="ISME J.">
        <title>By their genes ye shall know them: genomic signatures of predatory bacteria.</title>
        <authorList>
            <person name="Pasternak Z."/>
            <person name="Pietrokovski S."/>
            <person name="Rotem O."/>
            <person name="Gophna U."/>
            <person name="Lurie-Weinberger M.N."/>
            <person name="Jurkevitch E."/>
        </authorList>
    </citation>
    <scope>NUCLEOTIDE SEQUENCE [LARGE SCALE GENOMIC DNA]</scope>
    <source>
        <strain evidence="7 8">JSS</strain>
    </source>
</reference>
<dbReference type="PATRIC" id="fig|1184267.3.peg.2151"/>
<protein>
    <submittedName>
        <fullName evidence="7">Branched-chain amino acid ABC transporter, permease protein</fullName>
    </submittedName>
</protein>
<dbReference type="PANTHER" id="PTHR30482">
    <property type="entry name" value="HIGH-AFFINITY BRANCHED-CHAIN AMINO ACID TRANSPORT SYSTEM PERMEASE"/>
    <property type="match status" value="1"/>
</dbReference>
<comment type="subcellular location">
    <subcellularLocation>
        <location evidence="1">Cell membrane</location>
        <topology evidence="1">Multi-pass membrane protein</topology>
    </subcellularLocation>
</comment>
<accession>M4VAA8</accession>
<dbReference type="EMBL" id="CP003537">
    <property type="protein sequence ID" value="AGH96342.1"/>
    <property type="molecule type" value="Genomic_DNA"/>
</dbReference>
<dbReference type="PANTHER" id="PTHR30482:SF10">
    <property type="entry name" value="HIGH-AFFINITY BRANCHED-CHAIN AMINO ACID TRANSPORT PROTEIN BRAE"/>
    <property type="match status" value="1"/>
</dbReference>
<dbReference type="KEGG" id="bex:A11Q_2126"/>
<feature type="transmembrane region" description="Helical" evidence="6">
    <location>
        <begin position="275"/>
        <end position="292"/>
    </location>
</feature>
<dbReference type="Pfam" id="PF02653">
    <property type="entry name" value="BPD_transp_2"/>
    <property type="match status" value="1"/>
</dbReference>
<dbReference type="InterPro" id="IPR001851">
    <property type="entry name" value="ABC_transp_permease"/>
</dbReference>
<name>M4VAA8_9BACT</name>
<feature type="transmembrane region" description="Helical" evidence="6">
    <location>
        <begin position="151"/>
        <end position="170"/>
    </location>
</feature>
<feature type="transmembrane region" description="Helical" evidence="6">
    <location>
        <begin position="113"/>
        <end position="131"/>
    </location>
</feature>
<dbReference type="AlphaFoldDB" id="M4VAA8"/>
<evidence type="ECO:0000313" key="7">
    <source>
        <dbReference type="EMBL" id="AGH96342.1"/>
    </source>
</evidence>
<evidence type="ECO:0000256" key="6">
    <source>
        <dbReference type="SAM" id="Phobius"/>
    </source>
</evidence>
<dbReference type="GO" id="GO:0005886">
    <property type="term" value="C:plasma membrane"/>
    <property type="evidence" value="ECO:0007669"/>
    <property type="project" value="UniProtKB-SubCell"/>
</dbReference>
<feature type="transmembrane region" description="Helical" evidence="6">
    <location>
        <begin position="83"/>
        <end position="101"/>
    </location>
</feature>
<dbReference type="STRING" id="1184267.A11Q_2126"/>
<feature type="transmembrane region" description="Helical" evidence="6">
    <location>
        <begin position="230"/>
        <end position="263"/>
    </location>
</feature>
<dbReference type="HOGENOM" id="CLU_031365_1_2_7"/>
<feature type="transmembrane region" description="Helical" evidence="6">
    <location>
        <begin position="203"/>
        <end position="224"/>
    </location>
</feature>